<reference evidence="1" key="1">
    <citation type="submission" date="2020-03" db="EMBL/GenBank/DDBJ databases">
        <title>The deep terrestrial virosphere.</title>
        <authorList>
            <person name="Holmfeldt K."/>
            <person name="Nilsson E."/>
            <person name="Simone D."/>
            <person name="Lopez-Fernandez M."/>
            <person name="Wu X."/>
            <person name="de Brujin I."/>
            <person name="Lundin D."/>
            <person name="Andersson A."/>
            <person name="Bertilsson S."/>
            <person name="Dopson M."/>
        </authorList>
    </citation>
    <scope>NUCLEOTIDE SEQUENCE</scope>
    <source>
        <strain evidence="1">MM415B02042</strain>
    </source>
</reference>
<sequence>MKNMCDFCGGDSRVLYPYDPVGEIYVCDKYQTRRDIAFMVKNKTYSKVFNTTVY</sequence>
<dbReference type="EMBL" id="MT141161">
    <property type="protein sequence ID" value="QJA55476.1"/>
    <property type="molecule type" value="Genomic_DNA"/>
</dbReference>
<proteinExistence type="predicted"/>
<protein>
    <submittedName>
        <fullName evidence="1">Uncharacterized protein</fullName>
    </submittedName>
</protein>
<evidence type="ECO:0000313" key="1">
    <source>
        <dbReference type="EMBL" id="QJA55476.1"/>
    </source>
</evidence>
<organism evidence="1">
    <name type="scientific">viral metagenome</name>
    <dbReference type="NCBI Taxonomy" id="1070528"/>
    <lineage>
        <taxon>unclassified sequences</taxon>
        <taxon>metagenomes</taxon>
        <taxon>organismal metagenomes</taxon>
    </lineage>
</organism>
<gene>
    <name evidence="1" type="ORF">MM415B02042_0014</name>
</gene>
<accession>A0A6M3IDG9</accession>
<dbReference type="AlphaFoldDB" id="A0A6M3IDG9"/>
<name>A0A6M3IDG9_9ZZZZ</name>